<evidence type="ECO:0000313" key="3">
    <source>
        <dbReference type="EnsemblMetazoa" id="AMEM019285-PA"/>
    </source>
</evidence>
<sequence length="82" mass="8757">MSNVVKLALLTLIALIGLAVSQELSEGSVPKPTFPDYVIYVEACETYGAGKCGHPTSDEPTEPMPQSSEQIGTNEQSVVQNF</sequence>
<keyword evidence="2" id="KW-0732">Signal</keyword>
<feature type="compositionally biased region" description="Polar residues" evidence="1">
    <location>
        <begin position="64"/>
        <end position="82"/>
    </location>
</feature>
<proteinExistence type="predicted"/>
<name>A0A2C9H5N0_ANOME</name>
<dbReference type="AlphaFoldDB" id="A0A2C9H5N0"/>
<evidence type="ECO:0000256" key="2">
    <source>
        <dbReference type="SAM" id="SignalP"/>
    </source>
</evidence>
<dbReference type="VEuPathDB" id="VectorBase:AMEM019285"/>
<feature type="signal peptide" evidence="2">
    <location>
        <begin position="1"/>
        <end position="21"/>
    </location>
</feature>
<evidence type="ECO:0000256" key="1">
    <source>
        <dbReference type="SAM" id="MobiDB-lite"/>
    </source>
</evidence>
<dbReference type="Proteomes" id="UP000075903">
    <property type="component" value="Unassembled WGS sequence"/>
</dbReference>
<dbReference type="EnsemblMetazoa" id="AMEM019285-RA">
    <property type="protein sequence ID" value="AMEM019285-PA"/>
    <property type="gene ID" value="AMEM019285"/>
</dbReference>
<feature type="region of interest" description="Disordered" evidence="1">
    <location>
        <begin position="51"/>
        <end position="82"/>
    </location>
</feature>
<organism evidence="3 4">
    <name type="scientific">Anopheles merus</name>
    <name type="common">Mosquito</name>
    <dbReference type="NCBI Taxonomy" id="30066"/>
    <lineage>
        <taxon>Eukaryota</taxon>
        <taxon>Metazoa</taxon>
        <taxon>Ecdysozoa</taxon>
        <taxon>Arthropoda</taxon>
        <taxon>Hexapoda</taxon>
        <taxon>Insecta</taxon>
        <taxon>Pterygota</taxon>
        <taxon>Neoptera</taxon>
        <taxon>Endopterygota</taxon>
        <taxon>Diptera</taxon>
        <taxon>Nematocera</taxon>
        <taxon>Culicoidea</taxon>
        <taxon>Culicidae</taxon>
        <taxon>Anophelinae</taxon>
        <taxon>Anopheles</taxon>
    </lineage>
</organism>
<protein>
    <submittedName>
        <fullName evidence="3">Uncharacterized protein</fullName>
    </submittedName>
</protein>
<feature type="chain" id="PRO_5012858452" evidence="2">
    <location>
        <begin position="22"/>
        <end position="82"/>
    </location>
</feature>
<accession>A0A2C9H5N0</accession>
<keyword evidence="4" id="KW-1185">Reference proteome</keyword>
<evidence type="ECO:0000313" key="4">
    <source>
        <dbReference type="Proteomes" id="UP000075903"/>
    </source>
</evidence>
<reference evidence="3" key="1">
    <citation type="submission" date="2020-05" db="UniProtKB">
        <authorList>
            <consortium name="EnsemblMetazoa"/>
        </authorList>
    </citation>
    <scope>IDENTIFICATION</scope>
    <source>
        <strain evidence="3">MAF</strain>
    </source>
</reference>